<evidence type="ECO:0000256" key="3">
    <source>
        <dbReference type="PROSITE-ProRule" id="PRU00708"/>
    </source>
</evidence>
<feature type="repeat" description="PPR" evidence="3">
    <location>
        <begin position="404"/>
        <end position="438"/>
    </location>
</feature>
<dbReference type="Gene3D" id="1.25.40.10">
    <property type="entry name" value="Tetratricopeptide repeat domain"/>
    <property type="match status" value="8"/>
</dbReference>
<feature type="repeat" description="PPR" evidence="3">
    <location>
        <begin position="334"/>
        <end position="368"/>
    </location>
</feature>
<evidence type="ECO:0008006" key="6">
    <source>
        <dbReference type="Google" id="ProtNLM"/>
    </source>
</evidence>
<dbReference type="PROSITE" id="PS51375">
    <property type="entry name" value="PPR"/>
    <property type="match status" value="16"/>
</dbReference>
<keyword evidence="5" id="KW-1185">Reference proteome</keyword>
<dbReference type="Pfam" id="PF01535">
    <property type="entry name" value="PPR"/>
    <property type="match status" value="5"/>
</dbReference>
<dbReference type="Pfam" id="PF13041">
    <property type="entry name" value="PPR_2"/>
    <property type="match status" value="4"/>
</dbReference>
<feature type="repeat" description="PPR" evidence="3">
    <location>
        <begin position="262"/>
        <end position="298"/>
    </location>
</feature>
<dbReference type="OrthoDB" id="185373at2759"/>
<dbReference type="InterPro" id="IPR002885">
    <property type="entry name" value="PPR_rpt"/>
</dbReference>
<feature type="repeat" description="PPR" evidence="3">
    <location>
        <begin position="890"/>
        <end position="924"/>
    </location>
</feature>
<feature type="repeat" description="PPR" evidence="3">
    <location>
        <begin position="299"/>
        <end position="333"/>
    </location>
</feature>
<sequence length="1418" mass="159460">MACSGGGVLGFAPPPLKSRRKSAARGYDDAPFCLCSSSSAAVEETCTKFTYSRASPSVRWPHMKFDAAQYVSDRKLLGSEVKDDNGTENEPAYSNGEHECKVFDEMRGRNRTKKMSKLELKRDKDWRSRVRLLTGRILGLKSDEFVADILDKRLVQMTPTDFCFLVKWVGESSWQRALEVFEWLNLRHWYSPNARMVATILPVLGKANQEALAVEIFTRAAPSIGDTVQVYNAMMGVYARNGNFPEVQKLLHLMRGKGCQPDLVSFNTLINARLRSGPMTPDLGIELLSEVRRSKIRPDVITYNTILSGCARDSNLEEATKVFHDMQKHKCQPDLWTYNAMISVYGRCGLPGEAERFFLELGSKGFSPDAVTYNSLVNAFAKGNNEMKVNDICQEMVEMGFAKDEMTYNTIISMYGKQGKLDLALQVYNDMKSSGRNPDAVTYTVLIDSLGKGNKMREAANLMSEMLNNDIRPTLRTYSALICGYAKAGQPVEAEEIFNCMIRAGIRPDNFSYSVMLDVHICSNKVNEAMLLYQKMVKDGFVPDLGLSEKLLRMLGEANSEHHVLEVIEHLKELHGLSAETIPVILARSGLHDFASKALKQNVMQSLSFDRENLISIVASYSQAGNHSESIELLDFIQNHVSGSRQYIAEALVVLYCKTLQIDAALEEYCRNLHFSRCCSAVYESLIIICLRNERFSEACQIFSDMQFRGVEPSAEVYKTMALVYCKLGLPETAMHMVDQAEVKRIPISDTSIFSSLVEAFGKLKAFGKAESFIGRLRKKSRILNLNIWNSLLQAYAENGCYEKARAAFGTMMRDGPLPSVDSINCLLKALIVDRRLDELYVAVEDLQDMGFKISKGSITLMLEAFAESGNVFDVKKIYRGMKAAGYLPTMHLYKVILCLLCKAKQVKDVEAVLLEMETFGFKPDLSVYNSVLKLYTKIEDYRKAALVYRRLQESGVKPDEDTYTTLILMYCRDCRPEEAASILREMTLLGLKPDLDTFKSLTASYGKKLMVREAEELFAYLKSDGRKLDRSFYHLMMKMYRSSGHHDKAEKLLITMQDSGVEPNAATMRILMTSYASSGHPVEAEKIFDNLKSNGASISTLEYSSVIDAYLKNGDLDSGIRRLMEIRNVAGFDPDHRIWTCFIRAAKTSPTSLLPEIDCYLQELGPLDDDAAFNFVNALEDLLWAFERRATAVRIFQLAMKRSIYNHHVFRVAEKDWGADFRKLSAGAALTGLTLWLDHMQDASLQGFPESPKSVVLITGAAEYNGVSLNSTLKAFLWEMGSPFLPCKTRTGILVAKAHSLRMWLKDSPFCLDLELRDRSGIPEMNSMTIIGGCCIRRELAPAFTEIREKLGDEVGPRKFARLALLSGERRAGAIQADIDGRREKLAKLSRVGGLLNKTRIRRTHKISRNLHHLVNV</sequence>
<dbReference type="NCBIfam" id="TIGR00756">
    <property type="entry name" value="PPR"/>
    <property type="match status" value="14"/>
</dbReference>
<feature type="repeat" description="PPR" evidence="3">
    <location>
        <begin position="1065"/>
        <end position="1099"/>
    </location>
</feature>
<feature type="repeat" description="PPR" evidence="3">
    <location>
        <begin position="509"/>
        <end position="543"/>
    </location>
</feature>
<evidence type="ECO:0000256" key="1">
    <source>
        <dbReference type="ARBA" id="ARBA00007626"/>
    </source>
</evidence>
<feature type="repeat" description="PPR" evidence="3">
    <location>
        <begin position="960"/>
        <end position="994"/>
    </location>
</feature>
<dbReference type="Pfam" id="PF13812">
    <property type="entry name" value="PPR_3"/>
    <property type="match status" value="2"/>
</dbReference>
<comment type="similarity">
    <text evidence="1">Belongs to the PPR family. P subfamily.</text>
</comment>
<feature type="repeat" description="PPR" evidence="3">
    <location>
        <begin position="1030"/>
        <end position="1064"/>
    </location>
</feature>
<dbReference type="SUPFAM" id="SSF48452">
    <property type="entry name" value="TPR-like"/>
    <property type="match status" value="1"/>
</dbReference>
<dbReference type="EMBL" id="AUSU01002781">
    <property type="protein sequence ID" value="EPS68102.1"/>
    <property type="molecule type" value="Genomic_DNA"/>
</dbReference>
<comment type="caution">
    <text evidence="4">The sequence shown here is derived from an EMBL/GenBank/DDBJ whole genome shotgun (WGS) entry which is preliminary data.</text>
</comment>
<evidence type="ECO:0000313" key="5">
    <source>
        <dbReference type="Proteomes" id="UP000015453"/>
    </source>
</evidence>
<feature type="repeat" description="PPR" evidence="3">
    <location>
        <begin position="785"/>
        <end position="819"/>
    </location>
</feature>
<dbReference type="PANTHER" id="PTHR47447:SF26">
    <property type="entry name" value="CHLOROPLAST RNA SPLICING4"/>
    <property type="match status" value="1"/>
</dbReference>
<protein>
    <recommendedName>
        <fullName evidence="6">Pentacotripeptide-repeat region of PRORP domain-containing protein</fullName>
    </recommendedName>
</protein>
<evidence type="ECO:0000313" key="4">
    <source>
        <dbReference type="EMBL" id="EPS68102.1"/>
    </source>
</evidence>
<evidence type="ECO:0000256" key="2">
    <source>
        <dbReference type="ARBA" id="ARBA00022737"/>
    </source>
</evidence>
<gene>
    <name evidence="4" type="ORF">M569_06665</name>
</gene>
<keyword evidence="2" id="KW-0677">Repeat</keyword>
<feature type="repeat" description="PPR" evidence="3">
    <location>
        <begin position="474"/>
        <end position="508"/>
    </location>
</feature>
<dbReference type="PANTHER" id="PTHR47447">
    <property type="entry name" value="OS03G0856100 PROTEIN"/>
    <property type="match status" value="1"/>
</dbReference>
<accession>S8E6R7</accession>
<feature type="repeat" description="PPR" evidence="3">
    <location>
        <begin position="925"/>
        <end position="959"/>
    </location>
</feature>
<feature type="repeat" description="PPR" evidence="3">
    <location>
        <begin position="439"/>
        <end position="473"/>
    </location>
</feature>
<feature type="repeat" description="PPR" evidence="3">
    <location>
        <begin position="227"/>
        <end position="261"/>
    </location>
</feature>
<proteinExistence type="inferred from homology"/>
<organism evidence="4 5">
    <name type="scientific">Genlisea aurea</name>
    <dbReference type="NCBI Taxonomy" id="192259"/>
    <lineage>
        <taxon>Eukaryota</taxon>
        <taxon>Viridiplantae</taxon>
        <taxon>Streptophyta</taxon>
        <taxon>Embryophyta</taxon>
        <taxon>Tracheophyta</taxon>
        <taxon>Spermatophyta</taxon>
        <taxon>Magnoliopsida</taxon>
        <taxon>eudicotyledons</taxon>
        <taxon>Gunneridae</taxon>
        <taxon>Pentapetalae</taxon>
        <taxon>asterids</taxon>
        <taxon>lamiids</taxon>
        <taxon>Lamiales</taxon>
        <taxon>Lentibulariaceae</taxon>
        <taxon>Genlisea</taxon>
    </lineage>
</organism>
<name>S8E6R7_9LAMI</name>
<feature type="repeat" description="PPR" evidence="3">
    <location>
        <begin position="679"/>
        <end position="713"/>
    </location>
</feature>
<feature type="repeat" description="PPR" evidence="3">
    <location>
        <begin position="369"/>
        <end position="403"/>
    </location>
</feature>
<dbReference type="Proteomes" id="UP000015453">
    <property type="component" value="Unassembled WGS sequence"/>
</dbReference>
<reference evidence="4 5" key="1">
    <citation type="journal article" date="2013" name="BMC Genomics">
        <title>The miniature genome of a carnivorous plant Genlisea aurea contains a low number of genes and short non-coding sequences.</title>
        <authorList>
            <person name="Leushkin E.V."/>
            <person name="Sutormin R.A."/>
            <person name="Nabieva E.R."/>
            <person name="Penin A.A."/>
            <person name="Kondrashov A.S."/>
            <person name="Logacheva M.D."/>
        </authorList>
    </citation>
    <scope>NUCLEOTIDE SEQUENCE [LARGE SCALE GENOMIC DNA]</scope>
</reference>
<dbReference type="InterPro" id="IPR011990">
    <property type="entry name" value="TPR-like_helical_dom_sf"/>
</dbReference>
<dbReference type="SUPFAM" id="SSF81901">
    <property type="entry name" value="HCP-like"/>
    <property type="match status" value="1"/>
</dbReference>